<name>A0A1I8ATC5_9BILA</name>
<evidence type="ECO:0000313" key="2">
    <source>
        <dbReference type="WBParaSite" id="L893_g8683.t1"/>
    </source>
</evidence>
<dbReference type="WBParaSite" id="L893_g8683.t1">
    <property type="protein sequence ID" value="L893_g8683.t1"/>
    <property type="gene ID" value="L893_g8683"/>
</dbReference>
<organism evidence="1 2">
    <name type="scientific">Steinernema glaseri</name>
    <dbReference type="NCBI Taxonomy" id="37863"/>
    <lineage>
        <taxon>Eukaryota</taxon>
        <taxon>Metazoa</taxon>
        <taxon>Ecdysozoa</taxon>
        <taxon>Nematoda</taxon>
        <taxon>Chromadorea</taxon>
        <taxon>Rhabditida</taxon>
        <taxon>Tylenchina</taxon>
        <taxon>Panagrolaimomorpha</taxon>
        <taxon>Strongyloidoidea</taxon>
        <taxon>Steinernematidae</taxon>
        <taxon>Steinernema</taxon>
    </lineage>
</organism>
<sequence>MDALSYAFYDALFQSFIQTDTVYKNVAALDLEQNAALLHAARNCNTKGFQLLFSVSLNKKGLFYSFTKKLNDREYSDSCYSFKEVPKMDMKYLRIDKININDIEYDDDLQVDARSLEKIVHPAHCRLC</sequence>
<accession>A0A1I8ATC5</accession>
<reference evidence="2" key="1">
    <citation type="submission" date="2016-11" db="UniProtKB">
        <authorList>
            <consortium name="WormBaseParasite"/>
        </authorList>
    </citation>
    <scope>IDENTIFICATION</scope>
</reference>
<keyword evidence="1" id="KW-1185">Reference proteome</keyword>
<dbReference type="AlphaFoldDB" id="A0A1I8ATC5"/>
<dbReference type="Proteomes" id="UP000095287">
    <property type="component" value="Unplaced"/>
</dbReference>
<proteinExistence type="predicted"/>
<protein>
    <submittedName>
        <fullName evidence="2">Ribonucleoside-diphosphate reductase</fullName>
    </submittedName>
</protein>
<evidence type="ECO:0000313" key="1">
    <source>
        <dbReference type="Proteomes" id="UP000095287"/>
    </source>
</evidence>